<keyword evidence="2" id="KW-1185">Reference proteome</keyword>
<accession>A0A7W6PR03</accession>
<evidence type="ECO:0000313" key="1">
    <source>
        <dbReference type="EMBL" id="MBB4144043.1"/>
    </source>
</evidence>
<gene>
    <name evidence="1" type="ORF">GGQ72_002595</name>
</gene>
<name>A0A7W6PR03_9HYPH</name>
<protein>
    <recommendedName>
        <fullName evidence="3">Response regulatory domain-containing protein</fullName>
    </recommendedName>
</protein>
<dbReference type="AlphaFoldDB" id="A0A7W6PR03"/>
<dbReference type="Proteomes" id="UP000519897">
    <property type="component" value="Unassembled WGS sequence"/>
</dbReference>
<evidence type="ECO:0008006" key="3">
    <source>
        <dbReference type="Google" id="ProtNLM"/>
    </source>
</evidence>
<sequence>MICFEPWRTDFWHGKKTIEEKLTAAMSFLNDPPFHECSMAFLGFTIREIRVHFLVIDTHYLVAMEAEQVLGEAFGCRVTIAMPRDLDTLLMEGAFDVMLIDIDFVTEVLWGRIQRLREAGAGFVFTSVDSRHRSGVPGFQGIPVVLKPFDDERLVEVVQDVYAGAKRP</sequence>
<dbReference type="Gene3D" id="3.40.50.2300">
    <property type="match status" value="1"/>
</dbReference>
<proteinExistence type="predicted"/>
<evidence type="ECO:0000313" key="2">
    <source>
        <dbReference type="Proteomes" id="UP000519897"/>
    </source>
</evidence>
<dbReference type="EMBL" id="JACIEC010000002">
    <property type="protein sequence ID" value="MBB4144043.1"/>
    <property type="molecule type" value="Genomic_DNA"/>
</dbReference>
<reference evidence="1 2" key="1">
    <citation type="submission" date="2020-08" db="EMBL/GenBank/DDBJ databases">
        <title>Genomic Encyclopedia of Type Strains, Phase IV (KMG-IV): sequencing the most valuable type-strain genomes for metagenomic binning, comparative biology and taxonomic classification.</title>
        <authorList>
            <person name="Goeker M."/>
        </authorList>
    </citation>
    <scope>NUCLEOTIDE SEQUENCE [LARGE SCALE GENOMIC DNA]</scope>
    <source>
        <strain evidence="1 2">DSM 29514</strain>
    </source>
</reference>
<organism evidence="1 2">
    <name type="scientific">Rhizobium rhizoryzae</name>
    <dbReference type="NCBI Taxonomy" id="451876"/>
    <lineage>
        <taxon>Bacteria</taxon>
        <taxon>Pseudomonadati</taxon>
        <taxon>Pseudomonadota</taxon>
        <taxon>Alphaproteobacteria</taxon>
        <taxon>Hyphomicrobiales</taxon>
        <taxon>Rhizobiaceae</taxon>
        <taxon>Rhizobium/Agrobacterium group</taxon>
        <taxon>Rhizobium</taxon>
    </lineage>
</organism>
<dbReference type="RefSeq" id="WP_156379264.1">
    <property type="nucleotide sequence ID" value="NZ_CP049250.1"/>
</dbReference>
<comment type="caution">
    <text evidence="1">The sequence shown here is derived from an EMBL/GenBank/DDBJ whole genome shotgun (WGS) entry which is preliminary data.</text>
</comment>